<dbReference type="InterPro" id="IPR018309">
    <property type="entry name" value="Tscrpt_reg_PadR_C"/>
</dbReference>
<proteinExistence type="predicted"/>
<dbReference type="Gene3D" id="6.10.140.190">
    <property type="match status" value="1"/>
</dbReference>
<dbReference type="SUPFAM" id="SSF46785">
    <property type="entry name" value="Winged helix' DNA-binding domain"/>
    <property type="match status" value="1"/>
</dbReference>
<keyword evidence="4" id="KW-1185">Reference proteome</keyword>
<dbReference type="RefSeq" id="WP_156215992.1">
    <property type="nucleotide sequence ID" value="NZ_WOFH01000003.1"/>
</dbReference>
<protein>
    <submittedName>
        <fullName evidence="3">PadR family transcriptional regulator</fullName>
    </submittedName>
</protein>
<dbReference type="AlphaFoldDB" id="A0A7K1KXN9"/>
<evidence type="ECO:0000313" key="4">
    <source>
        <dbReference type="Proteomes" id="UP000432015"/>
    </source>
</evidence>
<dbReference type="Gene3D" id="1.10.10.10">
    <property type="entry name" value="Winged helix-like DNA-binding domain superfamily/Winged helix DNA-binding domain"/>
    <property type="match status" value="1"/>
</dbReference>
<dbReference type="Pfam" id="PF10400">
    <property type="entry name" value="Vir_act_alpha_C"/>
    <property type="match status" value="1"/>
</dbReference>
<dbReference type="InterPro" id="IPR036390">
    <property type="entry name" value="WH_DNA-bd_sf"/>
</dbReference>
<gene>
    <name evidence="3" type="ORF">GNZ18_10215</name>
</gene>
<dbReference type="EMBL" id="WOFH01000003">
    <property type="protein sequence ID" value="MUN36970.1"/>
    <property type="molecule type" value="Genomic_DNA"/>
</dbReference>
<comment type="caution">
    <text evidence="3">The sequence shown here is derived from an EMBL/GenBank/DDBJ whole genome shotgun (WGS) entry which is preliminary data.</text>
</comment>
<dbReference type="PANTHER" id="PTHR43252">
    <property type="entry name" value="TRANSCRIPTIONAL REGULATOR YQJI"/>
    <property type="match status" value="1"/>
</dbReference>
<sequence length="178" mass="20290">MSLRHAVLGLLAEMDGSSGYDLMRMFEVSLANVWGATQSQLYGELAKLTADGFIEVVEEGPRGRKAYGVTAAGREELRRWLTETAPKAVRRDEVLLRVFFLGLVTPEQREEYLRGRAAELAERQAGIEAVEEAVSWGEDDLSRYGRLVMEYGKRFMAMRREWMEWALRELEDPPTSAR</sequence>
<accession>A0A7K1KXN9</accession>
<dbReference type="InterPro" id="IPR036388">
    <property type="entry name" value="WH-like_DNA-bd_sf"/>
</dbReference>
<evidence type="ECO:0000259" key="1">
    <source>
        <dbReference type="Pfam" id="PF03551"/>
    </source>
</evidence>
<dbReference type="PANTHER" id="PTHR43252:SF2">
    <property type="entry name" value="TRANSCRIPTION REGULATOR, PADR-LIKE FAMILY"/>
    <property type="match status" value="1"/>
</dbReference>
<feature type="domain" description="Transcription regulator PadR N-terminal" evidence="1">
    <location>
        <begin position="7"/>
        <end position="78"/>
    </location>
</feature>
<evidence type="ECO:0000313" key="3">
    <source>
        <dbReference type="EMBL" id="MUN36970.1"/>
    </source>
</evidence>
<reference evidence="3 4" key="1">
    <citation type="submission" date="2019-11" db="EMBL/GenBank/DDBJ databases">
        <authorList>
            <person name="Cao P."/>
        </authorList>
    </citation>
    <scope>NUCLEOTIDE SEQUENCE [LARGE SCALE GENOMIC DNA]</scope>
    <source>
        <strain evidence="3 4">NEAU-AAG5</strain>
    </source>
</reference>
<name>A0A7K1KXN9_9ACTN</name>
<evidence type="ECO:0000259" key="2">
    <source>
        <dbReference type="Pfam" id="PF10400"/>
    </source>
</evidence>
<dbReference type="Pfam" id="PF03551">
    <property type="entry name" value="PadR"/>
    <property type="match status" value="1"/>
</dbReference>
<dbReference type="InterPro" id="IPR005149">
    <property type="entry name" value="Tscrpt_reg_PadR_N"/>
</dbReference>
<feature type="domain" description="Transcription regulator PadR C-terminal" evidence="2">
    <location>
        <begin position="91"/>
        <end position="171"/>
    </location>
</feature>
<dbReference type="Proteomes" id="UP000432015">
    <property type="component" value="Unassembled WGS sequence"/>
</dbReference>
<organism evidence="3 4">
    <name type="scientific">Actinomadura litoris</name>
    <dbReference type="NCBI Taxonomy" id="2678616"/>
    <lineage>
        <taxon>Bacteria</taxon>
        <taxon>Bacillati</taxon>
        <taxon>Actinomycetota</taxon>
        <taxon>Actinomycetes</taxon>
        <taxon>Streptosporangiales</taxon>
        <taxon>Thermomonosporaceae</taxon>
        <taxon>Actinomadura</taxon>
    </lineage>
</organism>